<proteinExistence type="predicted"/>
<dbReference type="EMBL" id="JACGWS010000001">
    <property type="protein sequence ID" value="MBC8753310.1"/>
    <property type="molecule type" value="Genomic_DNA"/>
</dbReference>
<evidence type="ECO:0000313" key="2">
    <source>
        <dbReference type="EMBL" id="MBC8753310.1"/>
    </source>
</evidence>
<gene>
    <name evidence="2" type="ORF">H2O64_01420</name>
</gene>
<dbReference type="Proteomes" id="UP000619238">
    <property type="component" value="Unassembled WGS sequence"/>
</dbReference>
<feature type="transmembrane region" description="Helical" evidence="1">
    <location>
        <begin position="36"/>
        <end position="55"/>
    </location>
</feature>
<keyword evidence="1" id="KW-0812">Transmembrane</keyword>
<sequence length="255" mass="29069">MKNILEERRMEVSENSWETLASQLDANDQKKKRTRFYPYAACIALLVSFIVFMILKTETTVGTETIVKTEIKSNNTIPKVDQKQETIPTVTEKIITKNNEIAAQESTPKVIEYKVVKDQLHSKQKEQLETELHKEVQNAVVIVKREIHPKGIETFIAQKEVVVDSNAALKASIAALSASEKVTITDEEIDQLLKEAQQSLKKLDVQKDVDITAFATADELLEEVELELDKSFKRKVYELIKNNIQKNRTVIADRD</sequence>
<accession>A0ABR7Q427</accession>
<comment type="caution">
    <text evidence="2">The sequence shown here is derived from an EMBL/GenBank/DDBJ whole genome shotgun (WGS) entry which is preliminary data.</text>
</comment>
<name>A0ABR7Q427_9FLAO</name>
<reference evidence="2 3" key="1">
    <citation type="submission" date="2020-07" db="EMBL/GenBank/DDBJ databases">
        <title>Description of Kordia aestuariivivens sp. nov., isolated from a tidal flat.</title>
        <authorList>
            <person name="Park S."/>
            <person name="Yoon J.-H."/>
        </authorList>
    </citation>
    <scope>NUCLEOTIDE SEQUENCE [LARGE SCALE GENOMIC DNA]</scope>
    <source>
        <strain evidence="2 3">YSTF-M3</strain>
    </source>
</reference>
<protein>
    <recommendedName>
        <fullName evidence="4">Anti-sigma factor</fullName>
    </recommendedName>
</protein>
<evidence type="ECO:0000256" key="1">
    <source>
        <dbReference type="SAM" id="Phobius"/>
    </source>
</evidence>
<keyword evidence="3" id="KW-1185">Reference proteome</keyword>
<keyword evidence="1" id="KW-1133">Transmembrane helix</keyword>
<organism evidence="2 3">
    <name type="scientific">Kordia aestuariivivens</name>
    <dbReference type="NCBI Taxonomy" id="2759037"/>
    <lineage>
        <taxon>Bacteria</taxon>
        <taxon>Pseudomonadati</taxon>
        <taxon>Bacteroidota</taxon>
        <taxon>Flavobacteriia</taxon>
        <taxon>Flavobacteriales</taxon>
        <taxon>Flavobacteriaceae</taxon>
        <taxon>Kordia</taxon>
    </lineage>
</organism>
<evidence type="ECO:0008006" key="4">
    <source>
        <dbReference type="Google" id="ProtNLM"/>
    </source>
</evidence>
<dbReference type="RefSeq" id="WP_187560349.1">
    <property type="nucleotide sequence ID" value="NZ_JACGWS010000001.1"/>
</dbReference>
<evidence type="ECO:0000313" key="3">
    <source>
        <dbReference type="Proteomes" id="UP000619238"/>
    </source>
</evidence>
<keyword evidence="1" id="KW-0472">Membrane</keyword>